<proteinExistence type="inferred from homology"/>
<name>A0AAV2HTM7_LYMST</name>
<sequence length="798" mass="90590">MNNLNKYPEKRMTHRLQHDYSSHMIFEPSGKLKISEIIIHTNDLRASLSELPSDVKESSVVEDTCSKSEDPSKVTVSESLFCNCCQIQFADREEQIGHYKCDWHRYNLHCRLRNVPPVSDEEFEKIAGDVSSISGSDDEDEDNMRDHYLPKEEFPHTKEKDSEALSQRAFHKVFFKNKDGELLSVHRCLLHHKKSPINEREEMVSAISQLPEKSKWIILMVSSGHFAGAVFHGKEVVEHKTFHRYTVRAKRGTAQSSKDSQGGAPKSAGATLRRYNEAALTQEVQDLLSSWGGHIKSCDFVFLRVPVASKVMLFGGKNPSFKKDDLRLRVIPLITRRPTFSEVQRVHQILASVECYGKDADVESFIPKTSPSRVAKDANQFGKGTQLRSKKKQQTENSKLTKHNSSDDLERFPEEMVDTECDLVETQEEIDFSELKQFDSSVRHKTYKKSKADLGKSQKSTKENKLEDETTRLRNHLFTMCKTGDVQVLKTVLKDIQDSHSCAADMCKLSLHNKDIHIISSAQQADLHIATESCQCQDQGQTMNKLDSAVTNNLTRSENETNTAAISVICTDSSRQGDCPNEDSAPTGSYFNGKHEIHNLPDFLNRPVNDNEITYLHLAAKEGHHEVVTALLEAGADPSLRDKTGKTPYYLGGMDVRNAFRRFMANFPDRYDYVKAQIPSPLTAEMEAEKKLKAAEKKKAKKKALNERNKEKKAAEAVIKEENREKERFLGLSEREKRALAAERRLLQQSAETGTVMPVLSRCWQCGSDITGKVPFEYSDYKFCTTKCLRDHRTKSSR</sequence>
<evidence type="ECO:0000313" key="18">
    <source>
        <dbReference type="EMBL" id="CAL1537452.1"/>
    </source>
</evidence>
<dbReference type="Gene3D" id="1.25.40.20">
    <property type="entry name" value="Ankyrin repeat-containing domain"/>
    <property type="match status" value="1"/>
</dbReference>
<feature type="compositionally biased region" description="Basic and acidic residues" evidence="16">
    <location>
        <begin position="144"/>
        <end position="163"/>
    </location>
</feature>
<gene>
    <name evidence="18" type="ORF">GSLYS_00011365001</name>
</gene>
<dbReference type="Pfam" id="PF00023">
    <property type="entry name" value="Ank"/>
    <property type="match status" value="1"/>
</dbReference>
<evidence type="ECO:0000256" key="9">
    <source>
        <dbReference type="ARBA" id="ARBA00022801"/>
    </source>
</evidence>
<dbReference type="GO" id="GO:0005737">
    <property type="term" value="C:cytoplasm"/>
    <property type="evidence" value="ECO:0007669"/>
    <property type="project" value="UniProtKB-SubCell"/>
</dbReference>
<evidence type="ECO:0000256" key="14">
    <source>
        <dbReference type="PROSITE-ProRule" id="PRU01389"/>
    </source>
</evidence>
<protein>
    <recommendedName>
        <fullName evidence="17">VLRF1 domain-containing protein</fullName>
    </recommendedName>
</protein>
<dbReference type="PANTHER" id="PTHR16036">
    <property type="entry name" value="ANKYRIN REPEAT AND ZINC FINGER DOMAIN-CONTAINING PROTEIN 1"/>
    <property type="match status" value="1"/>
</dbReference>
<dbReference type="InterPro" id="IPR002110">
    <property type="entry name" value="Ankyrin_rpt"/>
</dbReference>
<keyword evidence="8" id="KW-0863">Zinc-finger</keyword>
<keyword evidence="3 14" id="KW-0963">Cytoplasm</keyword>
<evidence type="ECO:0000256" key="13">
    <source>
        <dbReference type="PROSITE-ProRule" id="PRU00023"/>
    </source>
</evidence>
<evidence type="ECO:0000256" key="1">
    <source>
        <dbReference type="ARBA" id="ARBA00004496"/>
    </source>
</evidence>
<dbReference type="InterPro" id="IPR041540">
    <property type="entry name" value="VATC"/>
</dbReference>
<dbReference type="PROSITE" id="PS52044">
    <property type="entry name" value="VLRF1"/>
    <property type="match status" value="1"/>
</dbReference>
<evidence type="ECO:0000256" key="12">
    <source>
        <dbReference type="ARBA" id="ARBA00023054"/>
    </source>
</evidence>
<accession>A0AAV2HTM7</accession>
<evidence type="ECO:0000256" key="10">
    <source>
        <dbReference type="ARBA" id="ARBA00022833"/>
    </source>
</evidence>
<evidence type="ECO:0000256" key="16">
    <source>
        <dbReference type="SAM" id="MobiDB-lite"/>
    </source>
</evidence>
<evidence type="ECO:0000256" key="15">
    <source>
        <dbReference type="SAM" id="Coils"/>
    </source>
</evidence>
<dbReference type="GO" id="GO:0016787">
    <property type="term" value="F:hydrolase activity"/>
    <property type="evidence" value="ECO:0007669"/>
    <property type="project" value="UniProtKB-KW"/>
</dbReference>
<dbReference type="SUPFAM" id="SSF48403">
    <property type="entry name" value="Ankyrin repeat"/>
    <property type="match status" value="1"/>
</dbReference>
<feature type="region of interest" description="Disordered" evidence="16">
    <location>
        <begin position="367"/>
        <end position="411"/>
    </location>
</feature>
<keyword evidence="4 14" id="KW-0540">Nuclease</keyword>
<keyword evidence="9 14" id="KW-0378">Hydrolase</keyword>
<comment type="domain">
    <text evidence="14">The VLRF1 domain mediates binding to the 60S ribosomal subunit.</text>
</comment>
<evidence type="ECO:0000256" key="6">
    <source>
        <dbReference type="ARBA" id="ARBA00022737"/>
    </source>
</evidence>
<feature type="repeat" description="ANK" evidence="13">
    <location>
        <begin position="611"/>
        <end position="643"/>
    </location>
</feature>
<feature type="region of interest" description="Disordered" evidence="16">
    <location>
        <begin position="129"/>
        <end position="163"/>
    </location>
</feature>
<dbReference type="PROSITE" id="PS50088">
    <property type="entry name" value="ANK_REPEAT"/>
    <property type="match status" value="1"/>
</dbReference>
<evidence type="ECO:0000259" key="17">
    <source>
        <dbReference type="PROSITE" id="PS52044"/>
    </source>
</evidence>
<evidence type="ECO:0000256" key="11">
    <source>
        <dbReference type="ARBA" id="ARBA00023043"/>
    </source>
</evidence>
<feature type="active site" evidence="14">
    <location>
        <position position="255"/>
    </location>
</feature>
<comment type="similarity">
    <text evidence="2 14">Belongs to the ANKZF1/VMS1 family.</text>
</comment>
<dbReference type="Proteomes" id="UP001497497">
    <property type="component" value="Unassembled WGS sequence"/>
</dbReference>
<organism evidence="18 19">
    <name type="scientific">Lymnaea stagnalis</name>
    <name type="common">Great pond snail</name>
    <name type="synonym">Helix stagnalis</name>
    <dbReference type="NCBI Taxonomy" id="6523"/>
    <lineage>
        <taxon>Eukaryota</taxon>
        <taxon>Metazoa</taxon>
        <taxon>Spiralia</taxon>
        <taxon>Lophotrochozoa</taxon>
        <taxon>Mollusca</taxon>
        <taxon>Gastropoda</taxon>
        <taxon>Heterobranchia</taxon>
        <taxon>Euthyneura</taxon>
        <taxon>Panpulmonata</taxon>
        <taxon>Hygrophila</taxon>
        <taxon>Lymnaeoidea</taxon>
        <taxon>Lymnaeidae</taxon>
        <taxon>Lymnaea</taxon>
    </lineage>
</organism>
<feature type="domain" description="VLRF1" evidence="17">
    <location>
        <begin position="212"/>
        <end position="353"/>
    </location>
</feature>
<keyword evidence="11 13" id="KW-0040">ANK repeat</keyword>
<evidence type="ECO:0000256" key="3">
    <source>
        <dbReference type="ARBA" id="ARBA00022490"/>
    </source>
</evidence>
<dbReference type="PANTHER" id="PTHR16036:SF2">
    <property type="entry name" value="TRNA ENDONUCLEASE ANKZF1"/>
    <property type="match status" value="1"/>
</dbReference>
<dbReference type="GO" id="GO:0036503">
    <property type="term" value="P:ERAD pathway"/>
    <property type="evidence" value="ECO:0007669"/>
    <property type="project" value="TreeGrafter"/>
</dbReference>
<comment type="caution">
    <text evidence="18">The sequence shown here is derived from an EMBL/GenBank/DDBJ whole genome shotgun (WGS) entry which is preliminary data.</text>
</comment>
<dbReference type="InterPro" id="IPR036770">
    <property type="entry name" value="Ankyrin_rpt-contain_sf"/>
</dbReference>
<keyword evidence="10" id="KW-0862">Zinc</keyword>
<keyword evidence="12 15" id="KW-0175">Coiled coil</keyword>
<evidence type="ECO:0000256" key="4">
    <source>
        <dbReference type="ARBA" id="ARBA00022722"/>
    </source>
</evidence>
<feature type="region of interest" description="Disordered" evidence="16">
    <location>
        <begin position="249"/>
        <end position="268"/>
    </location>
</feature>
<reference evidence="18 19" key="1">
    <citation type="submission" date="2024-04" db="EMBL/GenBank/DDBJ databases">
        <authorList>
            <consortium name="Genoscope - CEA"/>
            <person name="William W."/>
        </authorList>
    </citation>
    <scope>NUCLEOTIDE SEQUENCE [LARGE SCALE GENOMIC DNA]</scope>
</reference>
<keyword evidence="19" id="KW-1185">Reference proteome</keyword>
<dbReference type="GO" id="GO:0008270">
    <property type="term" value="F:zinc ion binding"/>
    <property type="evidence" value="ECO:0007669"/>
    <property type="project" value="UniProtKB-KW"/>
</dbReference>
<dbReference type="Pfam" id="PF18716">
    <property type="entry name" value="VATC"/>
    <property type="match status" value="1"/>
</dbReference>
<keyword evidence="6" id="KW-0677">Repeat</keyword>
<evidence type="ECO:0000256" key="5">
    <source>
        <dbReference type="ARBA" id="ARBA00022723"/>
    </source>
</evidence>
<evidence type="ECO:0000256" key="8">
    <source>
        <dbReference type="ARBA" id="ARBA00022771"/>
    </source>
</evidence>
<comment type="subcellular location">
    <subcellularLocation>
        <location evidence="1">Cytoplasm</location>
    </subcellularLocation>
</comment>
<dbReference type="AlphaFoldDB" id="A0AAV2HTM7"/>
<keyword evidence="5" id="KW-0479">Metal-binding</keyword>
<evidence type="ECO:0000256" key="2">
    <source>
        <dbReference type="ARBA" id="ARBA00009262"/>
    </source>
</evidence>
<dbReference type="InterPro" id="IPR041175">
    <property type="entry name" value="VLRF1/Vms1"/>
</dbReference>
<evidence type="ECO:0000313" key="19">
    <source>
        <dbReference type="Proteomes" id="UP001497497"/>
    </source>
</evidence>
<dbReference type="SMART" id="SM00248">
    <property type="entry name" value="ANK"/>
    <property type="match status" value="2"/>
</dbReference>
<dbReference type="GO" id="GO:0004519">
    <property type="term" value="F:endonuclease activity"/>
    <property type="evidence" value="ECO:0007669"/>
    <property type="project" value="UniProtKB-KW"/>
</dbReference>
<dbReference type="InterPro" id="IPR047139">
    <property type="entry name" value="ANKZ1/VMS1"/>
</dbReference>
<keyword evidence="7 14" id="KW-0255">Endonuclease</keyword>
<dbReference type="EMBL" id="CAXITT010000262">
    <property type="protein sequence ID" value="CAL1537452.1"/>
    <property type="molecule type" value="Genomic_DNA"/>
</dbReference>
<feature type="coiled-coil region" evidence="15">
    <location>
        <begin position="683"/>
        <end position="725"/>
    </location>
</feature>
<evidence type="ECO:0000256" key="7">
    <source>
        <dbReference type="ARBA" id="ARBA00022759"/>
    </source>
</evidence>
<dbReference type="PROSITE" id="PS50297">
    <property type="entry name" value="ANK_REP_REGION"/>
    <property type="match status" value="1"/>
</dbReference>
<dbReference type="Pfam" id="PF18826">
    <property type="entry name" value="bVLRF1"/>
    <property type="match status" value="1"/>
</dbReference>